<dbReference type="AlphaFoldDB" id="A0A2C5V1D8"/>
<organism evidence="6 7">
    <name type="scientific">Raoultella planticola</name>
    <name type="common">Klebsiella planticola</name>
    <dbReference type="NCBI Taxonomy" id="575"/>
    <lineage>
        <taxon>Bacteria</taxon>
        <taxon>Pseudomonadati</taxon>
        <taxon>Pseudomonadota</taxon>
        <taxon>Gammaproteobacteria</taxon>
        <taxon>Enterobacterales</taxon>
        <taxon>Enterobacteriaceae</taxon>
        <taxon>Klebsiella/Raoultella group</taxon>
        <taxon>Raoultella</taxon>
    </lineage>
</organism>
<dbReference type="CDD" id="cd07773">
    <property type="entry name" value="ASKHA_NBD_FGGY_FK"/>
    <property type="match status" value="1"/>
</dbReference>
<evidence type="ECO:0000259" key="4">
    <source>
        <dbReference type="Pfam" id="PF00370"/>
    </source>
</evidence>
<comment type="caution">
    <text evidence="6">The sequence shown here is derived from an EMBL/GenBank/DDBJ whole genome shotgun (WGS) entry which is preliminary data.</text>
</comment>
<keyword evidence="3" id="KW-0418">Kinase</keyword>
<dbReference type="InterPro" id="IPR043129">
    <property type="entry name" value="ATPase_NBD"/>
</dbReference>
<evidence type="ECO:0000256" key="1">
    <source>
        <dbReference type="ARBA" id="ARBA00009156"/>
    </source>
</evidence>
<dbReference type="PANTHER" id="PTHR43095:SF5">
    <property type="entry name" value="XYLULOSE KINASE"/>
    <property type="match status" value="1"/>
</dbReference>
<dbReference type="EMBL" id="QKOX01000005">
    <property type="protein sequence ID" value="RWT24520.1"/>
    <property type="molecule type" value="Genomic_DNA"/>
</dbReference>
<reference evidence="6 7" key="1">
    <citation type="submission" date="2018-06" db="EMBL/GenBank/DDBJ databases">
        <title>Carbapenemase-producing Enterobacteriaceae present in wastewater treatment plant effluent and nearby surface waters in the US.</title>
        <authorList>
            <person name="Mathys D.A."/>
            <person name="Mollenkopf D.F."/>
            <person name="Feicht S.M."/>
            <person name="Adams R.J."/>
            <person name="Albers A.L."/>
            <person name="Stuever D.M."/>
            <person name="Daniels J.B."/>
            <person name="Wittum T.E."/>
        </authorList>
    </citation>
    <scope>NUCLEOTIDE SEQUENCE [LARGE SCALE GENOMIC DNA]</scope>
    <source>
        <strain evidence="6 7">GEO_47_Down_B</strain>
    </source>
</reference>
<accession>A0A2C5V1D8</accession>
<dbReference type="GO" id="GO:0005975">
    <property type="term" value="P:carbohydrate metabolic process"/>
    <property type="evidence" value="ECO:0007669"/>
    <property type="project" value="InterPro"/>
</dbReference>
<dbReference type="PIRSF" id="PIRSF000538">
    <property type="entry name" value="GlpK"/>
    <property type="match status" value="1"/>
</dbReference>
<dbReference type="Pfam" id="PF02782">
    <property type="entry name" value="FGGY_C"/>
    <property type="match status" value="1"/>
</dbReference>
<dbReference type="InterPro" id="IPR018484">
    <property type="entry name" value="FGGY_N"/>
</dbReference>
<dbReference type="InterPro" id="IPR050406">
    <property type="entry name" value="FGGY_Carb_Kinase"/>
</dbReference>
<dbReference type="Pfam" id="PF00370">
    <property type="entry name" value="FGGY_N"/>
    <property type="match status" value="1"/>
</dbReference>
<protein>
    <submittedName>
        <fullName evidence="6">Uncharacterized protein</fullName>
    </submittedName>
</protein>
<feature type="domain" description="Carbohydrate kinase FGGY N-terminal" evidence="4">
    <location>
        <begin position="21"/>
        <end position="261"/>
    </location>
</feature>
<evidence type="ECO:0000313" key="6">
    <source>
        <dbReference type="EMBL" id="RWT24520.1"/>
    </source>
</evidence>
<dbReference type="SUPFAM" id="SSF53067">
    <property type="entry name" value="Actin-like ATPase domain"/>
    <property type="match status" value="2"/>
</dbReference>
<dbReference type="PANTHER" id="PTHR43095">
    <property type="entry name" value="SUGAR KINASE"/>
    <property type="match status" value="1"/>
</dbReference>
<dbReference type="InterPro" id="IPR000577">
    <property type="entry name" value="Carb_kinase_FGGY"/>
</dbReference>
<comment type="similarity">
    <text evidence="1">Belongs to the FGGY kinase family.</text>
</comment>
<dbReference type="Proteomes" id="UP000288843">
    <property type="component" value="Unassembled WGS sequence"/>
</dbReference>
<evidence type="ECO:0000256" key="2">
    <source>
        <dbReference type="ARBA" id="ARBA00022679"/>
    </source>
</evidence>
<dbReference type="InterPro" id="IPR018485">
    <property type="entry name" value="FGGY_C"/>
</dbReference>
<evidence type="ECO:0000259" key="5">
    <source>
        <dbReference type="Pfam" id="PF02782"/>
    </source>
</evidence>
<dbReference type="GO" id="GO:0016301">
    <property type="term" value="F:kinase activity"/>
    <property type="evidence" value="ECO:0007669"/>
    <property type="project" value="UniProtKB-KW"/>
</dbReference>
<gene>
    <name evidence="6" type="ORF">DN603_06935</name>
</gene>
<proteinExistence type="inferred from homology"/>
<dbReference type="Gene3D" id="3.30.420.40">
    <property type="match status" value="2"/>
</dbReference>
<keyword evidence="2" id="KW-0808">Transferase</keyword>
<evidence type="ECO:0000313" key="7">
    <source>
        <dbReference type="Proteomes" id="UP000288843"/>
    </source>
</evidence>
<feature type="domain" description="Carbohydrate kinase FGGY C-terminal" evidence="5">
    <location>
        <begin position="274"/>
        <end position="467"/>
    </location>
</feature>
<name>A0A2C5V1D8_RAOPL</name>
<evidence type="ECO:0000256" key="3">
    <source>
        <dbReference type="ARBA" id="ARBA00022777"/>
    </source>
</evidence>
<sequence>MFCLRIKTNYVPCKKKGRVMYTIGIDVGTTNCKVCLFQVPSLDLIEQYSFRTAKLIDGDNTDFDVRLIWEGIVHGLKTITGNRPDVTDIRAVAVASVGEAGVLLDEYDNIIGPSLTWYDTRPKRQLESIISAVDVESIYEITGIPAHSNYSINKIRWLHDNIKNAADGTKWLCLAEYIAFKLSGIKRSEYSLASRTMALNITERGWDETMLAAAKLSPSLFSPLVHAGTSIGHITPEVAGLTGLADDVQVAIAGHDHMCGSVAVGLNNENQILNSTGTTEGLLVVTEAVNNSRSFFRARVSNGVHVLPGLHSLYASLPSAGYAIEWFRNLFELDMPAFLRMVDTLRNEKDRVVAGSLDGIFIPHLRGSGPPDRNTWSRALIYGLDDKSRPEDVLRFVFQGLCFELKNLLDLYETLTGRHYPVVNVIGAACKNPYWLQLKANILNREIVACNVDEAVSKGAAMLAAKAVGVDMDNCALTAPAELKNYRPEPEVVAHYQQIFSQVYKPLYESKMRAEHLCYGVSQ</sequence>